<evidence type="ECO:0000256" key="7">
    <source>
        <dbReference type="ARBA" id="ARBA00023098"/>
    </source>
</evidence>
<evidence type="ECO:0000256" key="10">
    <source>
        <dbReference type="ARBA" id="ARBA00023235"/>
    </source>
</evidence>
<evidence type="ECO:0000313" key="18">
    <source>
        <dbReference type="EMBL" id="WOX05145.1"/>
    </source>
</evidence>
<dbReference type="Gene3D" id="3.50.50.60">
    <property type="entry name" value="FAD/NAD(P)-binding domain"/>
    <property type="match status" value="1"/>
</dbReference>
<keyword evidence="19" id="KW-1185">Reference proteome</keyword>
<name>A0AAU0MY58_9GAMM</name>
<keyword evidence="7" id="KW-0443">Lipid metabolism</keyword>
<evidence type="ECO:0000256" key="4">
    <source>
        <dbReference type="ARBA" id="ARBA00022630"/>
    </source>
</evidence>
<proteinExistence type="inferred from homology"/>
<keyword evidence="3" id="KW-0153">Cholesterol metabolism</keyword>
<keyword evidence="6" id="KW-0560">Oxidoreductase</keyword>
<dbReference type="RefSeq" id="WP_318953619.1">
    <property type="nucleotide sequence ID" value="NZ_CP137555.1"/>
</dbReference>
<dbReference type="EMBL" id="CP137555">
    <property type="protein sequence ID" value="WOX05145.1"/>
    <property type="molecule type" value="Genomic_DNA"/>
</dbReference>
<keyword evidence="9" id="KW-0753">Steroid metabolism</keyword>
<evidence type="ECO:0000256" key="11">
    <source>
        <dbReference type="ARBA" id="ARBA00038856"/>
    </source>
</evidence>
<evidence type="ECO:0000256" key="9">
    <source>
        <dbReference type="ARBA" id="ARBA00023221"/>
    </source>
</evidence>
<evidence type="ECO:0000256" key="5">
    <source>
        <dbReference type="ARBA" id="ARBA00022827"/>
    </source>
</evidence>
<dbReference type="InterPro" id="IPR036188">
    <property type="entry name" value="FAD/NAD-bd_sf"/>
</dbReference>
<comment type="similarity">
    <text evidence="2">Belongs to the GMC oxidoreductase family.</text>
</comment>
<dbReference type="EC" id="1.1.3.6" evidence="13"/>
<dbReference type="Pfam" id="PF05199">
    <property type="entry name" value="GMC_oxred_C"/>
    <property type="match status" value="1"/>
</dbReference>
<evidence type="ECO:0000256" key="3">
    <source>
        <dbReference type="ARBA" id="ARBA00022548"/>
    </source>
</evidence>
<evidence type="ECO:0000256" key="1">
    <source>
        <dbReference type="ARBA" id="ARBA00001974"/>
    </source>
</evidence>
<dbReference type="GO" id="GO:0004769">
    <property type="term" value="F:steroid Delta-isomerase activity"/>
    <property type="evidence" value="ECO:0007669"/>
    <property type="project" value="UniProtKB-EC"/>
</dbReference>
<evidence type="ECO:0000256" key="12">
    <source>
        <dbReference type="ARBA" id="ARBA00049645"/>
    </source>
</evidence>
<evidence type="ECO:0000259" key="16">
    <source>
        <dbReference type="Pfam" id="PF00732"/>
    </source>
</evidence>
<dbReference type="Proteomes" id="UP001302477">
    <property type="component" value="Chromosome"/>
</dbReference>
<evidence type="ECO:0000256" key="14">
    <source>
        <dbReference type="ARBA" id="ARBA00049744"/>
    </source>
</evidence>
<accession>A0AAU0MY58</accession>
<evidence type="ECO:0000256" key="6">
    <source>
        <dbReference type="ARBA" id="ARBA00023002"/>
    </source>
</evidence>
<dbReference type="SUPFAM" id="SSF54373">
    <property type="entry name" value="FAD-linked reductases, C-terminal domain"/>
    <property type="match status" value="1"/>
</dbReference>
<evidence type="ECO:0000256" key="15">
    <source>
        <dbReference type="ARBA" id="ARBA00049778"/>
    </source>
</evidence>
<dbReference type="Pfam" id="PF00732">
    <property type="entry name" value="GMC_oxred_N"/>
    <property type="match status" value="1"/>
</dbReference>
<evidence type="ECO:0000256" key="13">
    <source>
        <dbReference type="ARBA" id="ARBA00049723"/>
    </source>
</evidence>
<organism evidence="18 19">
    <name type="scientific">Microbulbifer pacificus</name>
    <dbReference type="NCBI Taxonomy" id="407164"/>
    <lineage>
        <taxon>Bacteria</taxon>
        <taxon>Pseudomonadati</taxon>
        <taxon>Pseudomonadota</taxon>
        <taxon>Gammaproteobacteria</taxon>
        <taxon>Cellvibrionales</taxon>
        <taxon>Microbulbiferaceae</taxon>
        <taxon>Microbulbifer</taxon>
    </lineage>
</organism>
<keyword evidence="4" id="KW-0285">Flavoprotein</keyword>
<feature type="domain" description="Glucose-methanol-choline oxidoreductase C-terminal" evidence="17">
    <location>
        <begin position="483"/>
        <end position="536"/>
    </location>
</feature>
<evidence type="ECO:0000259" key="17">
    <source>
        <dbReference type="Pfam" id="PF05199"/>
    </source>
</evidence>
<protein>
    <recommendedName>
        <fullName evidence="14">Cholesterol oxidase</fullName>
        <ecNumber evidence="13">1.1.3.6</ecNumber>
        <ecNumber evidence="11">5.3.3.1</ecNumber>
    </recommendedName>
    <alternativeName>
        <fullName evidence="15">Cholesterol isomerase</fullName>
    </alternativeName>
</protein>
<dbReference type="InterPro" id="IPR052542">
    <property type="entry name" value="Cholesterol_Oxidase"/>
</dbReference>
<dbReference type="SUPFAM" id="SSF51905">
    <property type="entry name" value="FAD/NAD(P)-binding domain"/>
    <property type="match status" value="1"/>
</dbReference>
<dbReference type="PANTHER" id="PTHR47470:SF1">
    <property type="entry name" value="FAD-DEPENDENT OXIDOREDUCTASE 2 FAD BINDING DOMAIN-CONTAINING PROTEIN"/>
    <property type="match status" value="1"/>
</dbReference>
<dbReference type="AlphaFoldDB" id="A0AAU0MY58"/>
<evidence type="ECO:0000313" key="19">
    <source>
        <dbReference type="Proteomes" id="UP001302477"/>
    </source>
</evidence>
<sequence length="552" mass="58800">MVDKKRRLILGGAVGATAVGMLGGVGLTHADDSVNANTEIADVPTTEEIQRVTIIGSGFGGGIAALRFAEAGIQSVVLERGIRWPTGPNADTFPRASSPDERAIWYETLDSLGENAPQNLDISEAPGLLGLPLDTDIKFAGLIEPVFSENMTVMCAAGVGGGSLVYQGMTLQPSKEVFNRVLPEALDYDTMDKVYYPRVAEMLKLETAPDELINSPNYEVARIFAQRVEKAGYEVEKIPMPIDWDFALRELNGEMAPAYTNGDAALGVNNGGKHSVDVTYIAQAEATGLVDVRTLHNVTSVAKDADGKWKVYVNITDEAGTLLEKKIITTTALVMAAGSVNTTKLLLKADAEQTIPNLPSALGEGWGTNADRIVTWTRPINGFGNEIQGGPVIYGSKDWGNPNWASTIIQASLPPLGMDLKTTVLVGFGVSDQRGTWSYDAETGEFTLDWKKEGDAKIHSKIMAQMFKIAGAGAVLGDTHSILPSTWHPLGGACMESVCDLDGRVHNHTGLYVLDGALIPGNTGACNPSMTIAAVAERAMDNIVRNDIGIAI</sequence>
<dbReference type="GO" id="GO:0050660">
    <property type="term" value="F:flavin adenine dinucleotide binding"/>
    <property type="evidence" value="ECO:0007669"/>
    <property type="project" value="InterPro"/>
</dbReference>
<dbReference type="InterPro" id="IPR000172">
    <property type="entry name" value="GMC_OxRdtase_N"/>
</dbReference>
<dbReference type="EC" id="5.3.3.1" evidence="11"/>
<dbReference type="Gene3D" id="3.30.410.10">
    <property type="entry name" value="Cholesterol Oxidase, domain 2"/>
    <property type="match status" value="1"/>
</dbReference>
<evidence type="ECO:0000256" key="2">
    <source>
        <dbReference type="ARBA" id="ARBA00010790"/>
    </source>
</evidence>
<reference evidence="18 19" key="1">
    <citation type="submission" date="2023-10" db="EMBL/GenBank/DDBJ databases">
        <title>Description of Microbulbifer bruguierae sp. nov., isolated from the sediments of mangrove plant Bruguiera sexangula and comparative genomic analyses of the genus Microbulbifer.</title>
        <authorList>
            <person name="Long M."/>
        </authorList>
    </citation>
    <scope>NUCLEOTIDE SEQUENCE [LARGE SCALE GENOMIC DNA]</scope>
    <source>
        <strain evidence="18 19">SPO729</strain>
    </source>
</reference>
<feature type="domain" description="Glucose-methanol-choline oxidoreductase N-terminal" evidence="16">
    <location>
        <begin position="148"/>
        <end position="348"/>
    </location>
</feature>
<keyword evidence="8" id="KW-1207">Sterol metabolism</keyword>
<evidence type="ECO:0000256" key="8">
    <source>
        <dbReference type="ARBA" id="ARBA00023166"/>
    </source>
</evidence>
<comment type="cofactor">
    <cofactor evidence="1">
        <name>FAD</name>
        <dbReference type="ChEBI" id="CHEBI:57692"/>
    </cofactor>
</comment>
<dbReference type="InterPro" id="IPR007867">
    <property type="entry name" value="GMC_OxRtase_C"/>
</dbReference>
<comment type="pathway">
    <text evidence="12">Steroid metabolism; cholesterol degradation.</text>
</comment>
<keyword evidence="5" id="KW-0274">FAD</keyword>
<keyword evidence="10" id="KW-0413">Isomerase</keyword>
<dbReference type="GO" id="GO:0008203">
    <property type="term" value="P:cholesterol metabolic process"/>
    <property type="evidence" value="ECO:0007669"/>
    <property type="project" value="UniProtKB-KW"/>
</dbReference>
<dbReference type="KEGG" id="mpaf:R5R33_15575"/>
<gene>
    <name evidence="18" type="ORF">R5R33_15575</name>
</gene>
<dbReference type="PANTHER" id="PTHR47470">
    <property type="entry name" value="CHOLESTEROL OXIDASE"/>
    <property type="match status" value="1"/>
</dbReference>
<dbReference type="GO" id="GO:0016995">
    <property type="term" value="F:cholesterol oxidase activity"/>
    <property type="evidence" value="ECO:0007669"/>
    <property type="project" value="UniProtKB-EC"/>
</dbReference>